<protein>
    <submittedName>
        <fullName evidence="4">Ankyrin repeat-containing domain protein</fullName>
    </submittedName>
</protein>
<evidence type="ECO:0000313" key="5">
    <source>
        <dbReference type="Proteomes" id="UP001172155"/>
    </source>
</evidence>
<accession>A0AA40ENR5</accession>
<keyword evidence="5" id="KW-1185">Reference proteome</keyword>
<evidence type="ECO:0000256" key="2">
    <source>
        <dbReference type="ARBA" id="ARBA00023043"/>
    </source>
</evidence>
<dbReference type="InterPro" id="IPR036770">
    <property type="entry name" value="Ankyrin_rpt-contain_sf"/>
</dbReference>
<feature type="non-terminal residue" evidence="4">
    <location>
        <position position="142"/>
    </location>
</feature>
<dbReference type="PROSITE" id="PS50297">
    <property type="entry name" value="ANK_REP_REGION"/>
    <property type="match status" value="2"/>
</dbReference>
<dbReference type="Gene3D" id="1.25.40.20">
    <property type="entry name" value="Ankyrin repeat-containing domain"/>
    <property type="match status" value="1"/>
</dbReference>
<evidence type="ECO:0000256" key="1">
    <source>
        <dbReference type="ARBA" id="ARBA00022737"/>
    </source>
</evidence>
<dbReference type="Pfam" id="PF13857">
    <property type="entry name" value="Ank_5"/>
    <property type="match status" value="1"/>
</dbReference>
<feature type="non-terminal residue" evidence="4">
    <location>
        <position position="1"/>
    </location>
</feature>
<comment type="caution">
    <text evidence="4">The sequence shown here is derived from an EMBL/GenBank/DDBJ whole genome shotgun (WGS) entry which is preliminary data.</text>
</comment>
<gene>
    <name evidence="4" type="ORF">B0T18DRAFT_290461</name>
</gene>
<dbReference type="SUPFAM" id="SSF48403">
    <property type="entry name" value="Ankyrin repeat"/>
    <property type="match status" value="1"/>
</dbReference>
<dbReference type="AlphaFoldDB" id="A0AA40ENR5"/>
<dbReference type="InterPro" id="IPR002110">
    <property type="entry name" value="Ankyrin_rpt"/>
</dbReference>
<keyword evidence="2 3" id="KW-0040">ANK repeat</keyword>
<dbReference type="PANTHER" id="PTHR24171">
    <property type="entry name" value="ANKYRIN REPEAT DOMAIN-CONTAINING PROTEIN 39-RELATED"/>
    <property type="match status" value="1"/>
</dbReference>
<dbReference type="EMBL" id="JAUKUD010000005">
    <property type="protein sequence ID" value="KAK0742691.1"/>
    <property type="molecule type" value="Genomic_DNA"/>
</dbReference>
<dbReference type="PROSITE" id="PS50088">
    <property type="entry name" value="ANK_REPEAT"/>
    <property type="match status" value="2"/>
</dbReference>
<proteinExistence type="predicted"/>
<organism evidence="4 5">
    <name type="scientific">Schizothecium vesticola</name>
    <dbReference type="NCBI Taxonomy" id="314040"/>
    <lineage>
        <taxon>Eukaryota</taxon>
        <taxon>Fungi</taxon>
        <taxon>Dikarya</taxon>
        <taxon>Ascomycota</taxon>
        <taxon>Pezizomycotina</taxon>
        <taxon>Sordariomycetes</taxon>
        <taxon>Sordariomycetidae</taxon>
        <taxon>Sordariales</taxon>
        <taxon>Schizotheciaceae</taxon>
        <taxon>Schizothecium</taxon>
    </lineage>
</organism>
<keyword evidence="1" id="KW-0677">Repeat</keyword>
<sequence length="142" mass="15499">YFPHTQLSFASLCGFRRIIEHLAEKGHAINEVDRYERAAIDYSALSGRSNTQLAKALIPGSLQIPDNLGRTAMHWAATHNHEAILKVLLASGARANSRCGSGETPLLKAVKGRYLGMARFLLGRGADANLTDTRGSTPLWWA</sequence>
<reference evidence="4" key="1">
    <citation type="submission" date="2023-06" db="EMBL/GenBank/DDBJ databases">
        <title>Genome-scale phylogeny and comparative genomics of the fungal order Sordariales.</title>
        <authorList>
            <consortium name="Lawrence Berkeley National Laboratory"/>
            <person name="Hensen N."/>
            <person name="Bonometti L."/>
            <person name="Westerberg I."/>
            <person name="Brannstrom I.O."/>
            <person name="Guillou S."/>
            <person name="Cros-Aarteil S."/>
            <person name="Calhoun S."/>
            <person name="Haridas S."/>
            <person name="Kuo A."/>
            <person name="Mondo S."/>
            <person name="Pangilinan J."/>
            <person name="Riley R."/>
            <person name="LaButti K."/>
            <person name="Andreopoulos B."/>
            <person name="Lipzen A."/>
            <person name="Chen C."/>
            <person name="Yanf M."/>
            <person name="Daum C."/>
            <person name="Ng V."/>
            <person name="Clum A."/>
            <person name="Steindorff A."/>
            <person name="Ohm R."/>
            <person name="Martin F."/>
            <person name="Silar P."/>
            <person name="Natvig D."/>
            <person name="Lalanne C."/>
            <person name="Gautier V."/>
            <person name="Ament-velasquez S.L."/>
            <person name="Kruys A."/>
            <person name="Hutchinson M.I."/>
            <person name="Powell A.J."/>
            <person name="Barry K."/>
            <person name="Miller A.N."/>
            <person name="Grigoriev I.V."/>
            <person name="Debuchy R."/>
            <person name="Gladieux P."/>
            <person name="Thoren M.H."/>
            <person name="Johannesson H."/>
        </authorList>
    </citation>
    <scope>NUCLEOTIDE SEQUENCE</scope>
    <source>
        <strain evidence="4">SMH3187-1</strain>
    </source>
</reference>
<dbReference type="SMART" id="SM00248">
    <property type="entry name" value="ANK"/>
    <property type="match status" value="2"/>
</dbReference>
<feature type="repeat" description="ANK" evidence="3">
    <location>
        <begin position="101"/>
        <end position="133"/>
    </location>
</feature>
<dbReference type="Proteomes" id="UP001172155">
    <property type="component" value="Unassembled WGS sequence"/>
</dbReference>
<dbReference type="PRINTS" id="PR01415">
    <property type="entry name" value="ANKYRIN"/>
</dbReference>
<evidence type="ECO:0000313" key="4">
    <source>
        <dbReference type="EMBL" id="KAK0742691.1"/>
    </source>
</evidence>
<evidence type="ECO:0000256" key="3">
    <source>
        <dbReference type="PROSITE-ProRule" id="PRU00023"/>
    </source>
</evidence>
<feature type="repeat" description="ANK" evidence="3">
    <location>
        <begin position="68"/>
        <end position="100"/>
    </location>
</feature>
<name>A0AA40ENR5_9PEZI</name>